<comment type="subcellular location">
    <subcellularLocation>
        <location evidence="1">Cell inner membrane</location>
        <topology evidence="1">Multi-pass membrane protein</topology>
    </subcellularLocation>
</comment>
<evidence type="ECO:0000256" key="4">
    <source>
        <dbReference type="ARBA" id="ARBA00022692"/>
    </source>
</evidence>
<dbReference type="NCBIfam" id="TIGR00786">
    <property type="entry name" value="dctM"/>
    <property type="match status" value="1"/>
</dbReference>
<feature type="transmembrane region" description="Helical" evidence="7">
    <location>
        <begin position="335"/>
        <end position="351"/>
    </location>
</feature>
<proteinExistence type="predicted"/>
<keyword evidence="4 7" id="KW-0812">Transmembrane</keyword>
<feature type="transmembrane region" description="Helical" evidence="7">
    <location>
        <begin position="267"/>
        <end position="291"/>
    </location>
</feature>
<dbReference type="InterPro" id="IPR010656">
    <property type="entry name" value="DctM"/>
</dbReference>
<feature type="transmembrane region" description="Helical" evidence="7">
    <location>
        <begin position="102"/>
        <end position="122"/>
    </location>
</feature>
<feature type="transmembrane region" description="Helical" evidence="7">
    <location>
        <begin position="239"/>
        <end position="255"/>
    </location>
</feature>
<dbReference type="InterPro" id="IPR004681">
    <property type="entry name" value="TRAP_DctM"/>
</dbReference>
<feature type="transmembrane region" description="Helical" evidence="7">
    <location>
        <begin position="52"/>
        <end position="70"/>
    </location>
</feature>
<evidence type="ECO:0000256" key="6">
    <source>
        <dbReference type="ARBA" id="ARBA00023136"/>
    </source>
</evidence>
<dbReference type="PANTHER" id="PTHR33362">
    <property type="entry name" value="SIALIC ACID TRAP TRANSPORTER PERMEASE PROTEIN SIAT-RELATED"/>
    <property type="match status" value="1"/>
</dbReference>
<keyword evidence="5 7" id="KW-1133">Transmembrane helix</keyword>
<organism evidence="9 10">
    <name type="scientific">Ammoniphilus resinae</name>
    <dbReference type="NCBI Taxonomy" id="861532"/>
    <lineage>
        <taxon>Bacteria</taxon>
        <taxon>Bacillati</taxon>
        <taxon>Bacillota</taxon>
        <taxon>Bacilli</taxon>
        <taxon>Bacillales</taxon>
        <taxon>Paenibacillaceae</taxon>
        <taxon>Aneurinibacillus group</taxon>
        <taxon>Ammoniphilus</taxon>
    </lineage>
</organism>
<dbReference type="RefSeq" id="WP_209809748.1">
    <property type="nucleotide sequence ID" value="NZ_JAGGKT010000003.1"/>
</dbReference>
<evidence type="ECO:0000256" key="1">
    <source>
        <dbReference type="ARBA" id="ARBA00004429"/>
    </source>
</evidence>
<dbReference type="PANTHER" id="PTHR33362:SF3">
    <property type="entry name" value="SIALIC ACID TRAP TRANSPORTER PERMEASE PROTEIN SIAT"/>
    <property type="match status" value="1"/>
</dbReference>
<gene>
    <name evidence="9" type="ORF">J2Z37_001664</name>
</gene>
<feature type="transmembrane region" description="Helical" evidence="7">
    <location>
        <begin position="357"/>
        <end position="379"/>
    </location>
</feature>
<reference evidence="9 10" key="1">
    <citation type="submission" date="2021-03" db="EMBL/GenBank/DDBJ databases">
        <title>Genomic Encyclopedia of Type Strains, Phase IV (KMG-IV): sequencing the most valuable type-strain genomes for metagenomic binning, comparative biology and taxonomic classification.</title>
        <authorList>
            <person name="Goeker M."/>
        </authorList>
    </citation>
    <scope>NUCLEOTIDE SEQUENCE [LARGE SCALE GENOMIC DNA]</scope>
    <source>
        <strain evidence="9 10">DSM 24738</strain>
    </source>
</reference>
<sequence length="424" mass="45233">MSTILFLSLGGFLILGVPIAIAMGLASALAVWWGGGIPLIIMAQREFTSIDSFPLMAIPFFILAGTLMETGGISRRLVNFANALTGHITGGLGLVAVVTSMFFAAISGSSAATVAALGSILIPAMVKRGYHRNFGGAIQAVSGELGVIIPPSIPMILYGVTTETSIGDMFMAGVIPGLLIGLSLMITVYFIAKKRGYQSEERVSWAGRWQAFKDALFALFMPVIILGGIYGGIFTPTEAAGVAVAYAFIIGVFVYKEIKWKDVLSLLGQSAVTSSIIMFIIANAGLFGWILSREGVPQKIAAFFTDISSNAFVFLLVINVLLLFVGMFFETGASIIILAPLLTPVAAQFGIDPVHFGMIMIVNLAMGMCTPPVGVNLFISCQIAEITLEDITKAILPFILVLIVDLMIISYIPQVTMWLPHLFK</sequence>
<evidence type="ECO:0000259" key="8">
    <source>
        <dbReference type="Pfam" id="PF06808"/>
    </source>
</evidence>
<evidence type="ECO:0000313" key="9">
    <source>
        <dbReference type="EMBL" id="MBP1931663.1"/>
    </source>
</evidence>
<accession>A0ABS4GN23</accession>
<name>A0ABS4GN23_9BACL</name>
<protein>
    <submittedName>
        <fullName evidence="9">C4-dicarboxylate transporter DctM subunit</fullName>
    </submittedName>
</protein>
<evidence type="ECO:0000256" key="7">
    <source>
        <dbReference type="SAM" id="Phobius"/>
    </source>
</evidence>
<dbReference type="Proteomes" id="UP001519343">
    <property type="component" value="Unassembled WGS sequence"/>
</dbReference>
<feature type="domain" description="TRAP C4-dicarboxylate transport system permease DctM subunit" evidence="8">
    <location>
        <begin position="8"/>
        <end position="414"/>
    </location>
</feature>
<evidence type="ECO:0000313" key="10">
    <source>
        <dbReference type="Proteomes" id="UP001519343"/>
    </source>
</evidence>
<dbReference type="PIRSF" id="PIRSF006066">
    <property type="entry name" value="HI0050"/>
    <property type="match status" value="1"/>
</dbReference>
<comment type="caution">
    <text evidence="9">The sequence shown here is derived from an EMBL/GenBank/DDBJ whole genome shotgun (WGS) entry which is preliminary data.</text>
</comment>
<dbReference type="Pfam" id="PF06808">
    <property type="entry name" value="DctM"/>
    <property type="match status" value="1"/>
</dbReference>
<feature type="transmembrane region" description="Helical" evidence="7">
    <location>
        <begin position="169"/>
        <end position="192"/>
    </location>
</feature>
<dbReference type="EMBL" id="JAGGKT010000003">
    <property type="protein sequence ID" value="MBP1931663.1"/>
    <property type="molecule type" value="Genomic_DNA"/>
</dbReference>
<feature type="transmembrane region" description="Helical" evidence="7">
    <location>
        <begin position="391"/>
        <end position="412"/>
    </location>
</feature>
<feature type="transmembrane region" description="Helical" evidence="7">
    <location>
        <begin position="77"/>
        <end position="96"/>
    </location>
</feature>
<evidence type="ECO:0000256" key="3">
    <source>
        <dbReference type="ARBA" id="ARBA00022519"/>
    </source>
</evidence>
<keyword evidence="2" id="KW-1003">Cell membrane</keyword>
<evidence type="ECO:0000256" key="5">
    <source>
        <dbReference type="ARBA" id="ARBA00022989"/>
    </source>
</evidence>
<keyword evidence="10" id="KW-1185">Reference proteome</keyword>
<keyword evidence="6 7" id="KW-0472">Membrane</keyword>
<keyword evidence="3" id="KW-0997">Cell inner membrane</keyword>
<evidence type="ECO:0000256" key="2">
    <source>
        <dbReference type="ARBA" id="ARBA00022475"/>
    </source>
</evidence>
<feature type="transmembrane region" description="Helical" evidence="7">
    <location>
        <begin position="311"/>
        <end position="328"/>
    </location>
</feature>
<feature type="transmembrane region" description="Helical" evidence="7">
    <location>
        <begin position="212"/>
        <end position="233"/>
    </location>
</feature>
<feature type="transmembrane region" description="Helical" evidence="7">
    <location>
        <begin position="134"/>
        <end position="157"/>
    </location>
</feature>